<sequence>MDTEKFIRITMYVQKKPGMSDDEFNEYWSHIHGPLCINWMQRYGIIRCAQKHINKPAMKFLKDNIPVFPLSKFDGIEDFYVRDIKDFTDAFADEEYKTLLGPDAEKFIDSQSLFLSVGEDYVLMDNGEVQQSHERDYHSF</sequence>
<evidence type="ECO:0000313" key="5">
    <source>
        <dbReference type="EMBL" id="KAF3208325.1"/>
    </source>
</evidence>
<dbReference type="AlphaFoldDB" id="A0A6G1MFJ1"/>
<comment type="similarity">
    <text evidence="1">Belongs to the tpcK family.</text>
</comment>
<gene>
    <name evidence="5" type="ORF">TWF106_011428</name>
    <name evidence="6" type="ORF">TWF191_005388</name>
    <name evidence="4" type="ORF">TWF679_007896</name>
    <name evidence="3" type="ORF">TWF788_004963</name>
</gene>
<dbReference type="Pfam" id="PF07110">
    <property type="entry name" value="EthD"/>
    <property type="match status" value="1"/>
</dbReference>
<dbReference type="GO" id="GO:0016491">
    <property type="term" value="F:oxidoreductase activity"/>
    <property type="evidence" value="ECO:0007669"/>
    <property type="project" value="InterPro"/>
</dbReference>
<evidence type="ECO:0000313" key="7">
    <source>
        <dbReference type="Proteomes" id="UP000472727"/>
    </source>
</evidence>
<dbReference type="InterPro" id="IPR009799">
    <property type="entry name" value="EthD_dom"/>
</dbReference>
<dbReference type="Gene3D" id="3.30.70.100">
    <property type="match status" value="1"/>
</dbReference>
<dbReference type="EMBL" id="WIWS01000093">
    <property type="protein sequence ID" value="KAF3208325.1"/>
    <property type="molecule type" value="Genomic_DNA"/>
</dbReference>
<evidence type="ECO:0000313" key="4">
    <source>
        <dbReference type="EMBL" id="KAF3207993.1"/>
    </source>
</evidence>
<evidence type="ECO:0000259" key="2">
    <source>
        <dbReference type="Pfam" id="PF07110"/>
    </source>
</evidence>
<dbReference type="OrthoDB" id="2519291at2759"/>
<dbReference type="Proteomes" id="UP000614610">
    <property type="component" value="Unassembled WGS sequence"/>
</dbReference>
<evidence type="ECO:0000313" key="6">
    <source>
        <dbReference type="EMBL" id="KAF3225337.1"/>
    </source>
</evidence>
<evidence type="ECO:0000256" key="1">
    <source>
        <dbReference type="ARBA" id="ARBA00005986"/>
    </source>
</evidence>
<proteinExistence type="inferred from homology"/>
<dbReference type="Proteomes" id="UP000472727">
    <property type="component" value="Unassembled WGS sequence"/>
</dbReference>
<dbReference type="Proteomes" id="UP000479691">
    <property type="component" value="Unassembled WGS sequence"/>
</dbReference>
<dbReference type="InterPro" id="IPR011008">
    <property type="entry name" value="Dimeric_a/b-barrel"/>
</dbReference>
<dbReference type="SUPFAM" id="SSF54909">
    <property type="entry name" value="Dimeric alpha+beta barrel"/>
    <property type="match status" value="1"/>
</dbReference>
<feature type="domain" description="EthD" evidence="2">
    <location>
        <begin position="16"/>
        <end position="110"/>
    </location>
</feature>
<dbReference type="Proteomes" id="UP000483672">
    <property type="component" value="Unassembled WGS sequence"/>
</dbReference>
<evidence type="ECO:0000313" key="8">
    <source>
        <dbReference type="Proteomes" id="UP000479691"/>
    </source>
</evidence>
<comment type="caution">
    <text evidence="6">The sequence shown here is derived from an EMBL/GenBank/DDBJ whole genome shotgun (WGS) entry which is preliminary data.</text>
</comment>
<reference evidence="7 8" key="1">
    <citation type="submission" date="2019-06" db="EMBL/GenBank/DDBJ databases">
        <authorList>
            <person name="Palmer J.M."/>
        </authorList>
    </citation>
    <scope>NUCLEOTIDE SEQUENCE [LARGE SCALE GENOMIC DNA]</scope>
    <source>
        <strain evidence="5 7">TWF106</strain>
        <strain evidence="6 9">TWF191</strain>
        <strain evidence="4">TWF679</strain>
        <strain evidence="3 8">TWF788</strain>
    </source>
</reference>
<protein>
    <recommendedName>
        <fullName evidence="2">EthD domain-containing protein</fullName>
    </recommendedName>
</protein>
<dbReference type="EMBL" id="WIPF01000028">
    <property type="protein sequence ID" value="KAF3225337.1"/>
    <property type="molecule type" value="Genomic_DNA"/>
</dbReference>
<organism evidence="6 9">
    <name type="scientific">Orbilia oligospora</name>
    <name type="common">Nematode-trapping fungus</name>
    <name type="synonym">Arthrobotrys oligospora</name>
    <dbReference type="NCBI Taxonomy" id="2813651"/>
    <lineage>
        <taxon>Eukaryota</taxon>
        <taxon>Fungi</taxon>
        <taxon>Dikarya</taxon>
        <taxon>Ascomycota</taxon>
        <taxon>Pezizomycotina</taxon>
        <taxon>Orbiliomycetes</taxon>
        <taxon>Orbiliales</taxon>
        <taxon>Orbiliaceae</taxon>
        <taxon>Orbilia</taxon>
    </lineage>
</organism>
<evidence type="ECO:0000313" key="3">
    <source>
        <dbReference type="EMBL" id="KAF3184715.1"/>
    </source>
</evidence>
<dbReference type="EMBL" id="WIWT01000049">
    <property type="protein sequence ID" value="KAF3207993.1"/>
    <property type="molecule type" value="Genomic_DNA"/>
</dbReference>
<name>A0A6G1MFJ1_ORBOL</name>
<accession>A0A6G1MFJ1</accession>
<dbReference type="EMBL" id="JAABOE010000023">
    <property type="protein sequence ID" value="KAF3184715.1"/>
    <property type="molecule type" value="Genomic_DNA"/>
</dbReference>
<evidence type="ECO:0000313" key="9">
    <source>
        <dbReference type="Proteomes" id="UP000483672"/>
    </source>
</evidence>